<dbReference type="Pfam" id="PF21607">
    <property type="entry name" value="FabD_helical_ins"/>
    <property type="match status" value="1"/>
</dbReference>
<comment type="similarity">
    <text evidence="1">Belongs to the enoyl-CoA hydratase/isomerase family.</text>
</comment>
<dbReference type="KEGG" id="rtn:A6122_0780"/>
<dbReference type="NCBIfam" id="TIGR02814">
    <property type="entry name" value="pfaD_fam"/>
    <property type="match status" value="1"/>
</dbReference>
<evidence type="ECO:0000313" key="3">
    <source>
        <dbReference type="EMBL" id="AND15933.1"/>
    </source>
</evidence>
<dbReference type="InterPro" id="IPR049489">
    <property type="entry name" value="FabD-like_helical_ins"/>
</dbReference>
<protein>
    <recommendedName>
        <fullName evidence="2">[Acyl-carrier-protein] S-malonyltransferase-like inserted helical domain-containing protein</fullName>
    </recommendedName>
</protein>
<dbReference type="InterPro" id="IPR051683">
    <property type="entry name" value="Enoyl-CoA_Hydratase/Isomerase"/>
</dbReference>
<feature type="domain" description="[Acyl-carrier-protein] S-malonyltransferase-like inserted helical" evidence="2">
    <location>
        <begin position="601"/>
        <end position="680"/>
    </location>
</feature>
<dbReference type="PANTHER" id="PTHR42964">
    <property type="entry name" value="ENOYL-COA HYDRATASE"/>
    <property type="match status" value="1"/>
</dbReference>
<dbReference type="InterPro" id="IPR013785">
    <property type="entry name" value="Aldolase_TIM"/>
</dbReference>
<sequence>MDLSSLRSLVVTEEDGVCRVMLHRPEADNALDTVIVRELTEVVRRAVSSTALSVLVLEGLPSVFCSGADFGVIADAARDGGDTVSDPAEFFALLRLLSLGEIMTIASVRGRVNAGGVGLVAACDVVIADAGATFGLSELLFGVLPAVVLPFLVRRVGRQRASYLALTATSVTAPRAAEWGLVDDVTTDAERMLQRHLQRARRLSAPALARYKSYMADQFPIPEDVEQRALAANRASFCDPDAIDAIRRFSESGVFPWERDRAAPPAAPADGPVPRVVPPAAAVREWRQAGAPGTCTFHEAYGLRADYMAGAMYRGISSVDLVVALAQDRLMASFGSGGLPPEEVDDAVGRIRGRLPRGESFAVGVLHSPETPGDEEAVVRSAIRHDAGAIEASAFTAPTDALVLYRALGLSGTAPGQERHRIIAKVSRVEVAKRFLAPAPPDIVARLLEGGLISWAQAVAVAGVPLATDICAEADSAGHTDGRNPFVLLPSILRARAAAGLASGARRVRVGAAGGIGTPATVDAAFALGADFVLSGSVNQCTVEAGTSDAVKDLLQGLSPIDTGYAPAGDGFETGGRMQVVTKGTLFRARAERLRELYLAHGSLDDLTPETRDLLEQRWFRRDLGSVWAETRDHLQRRRPEALNDITDSPKRRLGHVLRWYFVLSSRLAREGDATRITDFQIHCGPAMGAFNESVAGTSLEDRRARTVRAVADRLLSGSSHGLTTERHAR</sequence>
<evidence type="ECO:0000256" key="1">
    <source>
        <dbReference type="ARBA" id="ARBA00005254"/>
    </source>
</evidence>
<dbReference type="InterPro" id="IPR029045">
    <property type="entry name" value="ClpP/crotonase-like_dom_sf"/>
</dbReference>
<dbReference type="AlphaFoldDB" id="A0A160KR90"/>
<gene>
    <name evidence="3" type="ORF">A6122_0780</name>
</gene>
<dbReference type="RefSeq" id="WP_068251877.1">
    <property type="nucleotide sequence ID" value="NZ_CP015515.1"/>
</dbReference>
<dbReference type="Gene3D" id="3.20.20.70">
    <property type="entry name" value="Aldolase class I"/>
    <property type="match status" value="1"/>
</dbReference>
<dbReference type="Pfam" id="PF00378">
    <property type="entry name" value="ECH_1"/>
    <property type="match status" value="1"/>
</dbReference>
<keyword evidence="4" id="KW-1185">Reference proteome</keyword>
<dbReference type="CDD" id="cd06558">
    <property type="entry name" value="crotonase-like"/>
    <property type="match status" value="1"/>
</dbReference>
<dbReference type="InterPro" id="IPR001753">
    <property type="entry name" value="Enoyl-CoA_hydra/iso"/>
</dbReference>
<dbReference type="InterPro" id="IPR014179">
    <property type="entry name" value="PfaD-like_TIM-barrel"/>
</dbReference>
<name>A0A160KR90_9MICO</name>
<dbReference type="SUPFAM" id="SSF51412">
    <property type="entry name" value="Inosine monophosphate dehydrogenase (IMPDH)"/>
    <property type="match status" value="1"/>
</dbReference>
<dbReference type="STRING" id="33888.A6122_0780"/>
<organism evidence="3 4">
    <name type="scientific">Rathayibacter tritici</name>
    <dbReference type="NCBI Taxonomy" id="33888"/>
    <lineage>
        <taxon>Bacteria</taxon>
        <taxon>Bacillati</taxon>
        <taxon>Actinomycetota</taxon>
        <taxon>Actinomycetes</taxon>
        <taxon>Micrococcales</taxon>
        <taxon>Microbacteriaceae</taxon>
        <taxon>Rathayibacter</taxon>
    </lineage>
</organism>
<evidence type="ECO:0000313" key="4">
    <source>
        <dbReference type="Proteomes" id="UP000077071"/>
    </source>
</evidence>
<dbReference type="SUPFAM" id="SSF52096">
    <property type="entry name" value="ClpP/crotonase"/>
    <property type="match status" value="1"/>
</dbReference>
<reference evidence="3 4" key="1">
    <citation type="submission" date="2016-05" db="EMBL/GenBank/DDBJ databases">
        <title>Complete genome sequence of Rathayibacter tritici NCPPB 1953.</title>
        <authorList>
            <person name="Park J."/>
            <person name="Lee H.-H."/>
            <person name="Lee S.-W."/>
            <person name="Seo Y.-S."/>
        </authorList>
    </citation>
    <scope>NUCLEOTIDE SEQUENCE [LARGE SCALE GENOMIC DNA]</scope>
    <source>
        <strain evidence="3 4">NCPPB 1953</strain>
    </source>
</reference>
<dbReference type="PANTHER" id="PTHR42964:SF1">
    <property type="entry name" value="POLYKETIDE BIOSYNTHESIS ENOYL-COA HYDRATASE PKSH-RELATED"/>
    <property type="match status" value="1"/>
</dbReference>
<dbReference type="Gene3D" id="3.90.226.10">
    <property type="entry name" value="2-enoyl-CoA Hydratase, Chain A, domain 1"/>
    <property type="match status" value="1"/>
</dbReference>
<dbReference type="GO" id="GO:0003824">
    <property type="term" value="F:catalytic activity"/>
    <property type="evidence" value="ECO:0007669"/>
    <property type="project" value="UniProtKB-ARBA"/>
</dbReference>
<proteinExistence type="inferred from homology"/>
<evidence type="ECO:0000259" key="2">
    <source>
        <dbReference type="Pfam" id="PF21607"/>
    </source>
</evidence>
<dbReference type="OrthoDB" id="8452484at2"/>
<dbReference type="EMBL" id="CP015515">
    <property type="protein sequence ID" value="AND15933.1"/>
    <property type="molecule type" value="Genomic_DNA"/>
</dbReference>
<accession>A0A160KR90</accession>
<dbReference type="Proteomes" id="UP000077071">
    <property type="component" value="Chromosome"/>
</dbReference>
<dbReference type="NCBIfam" id="NF005498">
    <property type="entry name" value="PRK07112.1"/>
    <property type="match status" value="1"/>
</dbReference>
<dbReference type="PATRIC" id="fig|33888.3.peg.870"/>